<reference evidence="2" key="1">
    <citation type="submission" date="2019-06" db="EMBL/GenBank/DDBJ databases">
        <authorList>
            <person name="Zheng W."/>
        </authorList>
    </citation>
    <scope>NUCLEOTIDE SEQUENCE</scope>
    <source>
        <strain evidence="2">QDHG01</strain>
    </source>
</reference>
<keyword evidence="3" id="KW-1185">Reference proteome</keyword>
<organism evidence="2 3">
    <name type="scientific">Halteria grandinella</name>
    <dbReference type="NCBI Taxonomy" id="5974"/>
    <lineage>
        <taxon>Eukaryota</taxon>
        <taxon>Sar</taxon>
        <taxon>Alveolata</taxon>
        <taxon>Ciliophora</taxon>
        <taxon>Intramacronucleata</taxon>
        <taxon>Spirotrichea</taxon>
        <taxon>Stichotrichia</taxon>
        <taxon>Sporadotrichida</taxon>
        <taxon>Halteriidae</taxon>
        <taxon>Halteria</taxon>
    </lineage>
</organism>
<dbReference type="AlphaFoldDB" id="A0A8J8NUT1"/>
<evidence type="ECO:0000313" key="2">
    <source>
        <dbReference type="EMBL" id="TNV80589.1"/>
    </source>
</evidence>
<sequence length="584" mass="65961">MKAQTLNFSQPREKKLLATPSIYYQSTVKKSSGKIIRSTSNFRDKEKKRQVISGKKEDQKSVISSSNSNVVDIRISKARAPCLETIRISRNEAPINQLNNQLQGRFVRQMSNKDLQQNIKQDKQNNLLKEMMAQRKQQLLEESSVPKQQTHQNVCQLTEYLDIPLKFQVLSLENHISSNEQHSTSPSVMIYDDLSQHFESSHSSEDGQPHVVQVPDIIIDGGEQEHNTMTIHQLGGGITDNKVGFSIARAYLDQNIAENSSEACNFKLVRIESEDGSCTNNSETTLFVASSKEFLGSFASLASPTKEQMRSLIQSPAKIESNEPLNESCCCSDSEEFQAESSVSINANQRNLAFPTRLVDNQKKLQSYQLVNIKKLPQHVKRDTLILSDGANSVCEPYCNYGAGGLLSPNFGFQEAKTQQYLTDRKEEVSQGSRETRGVRTRLSMMNKLQASDDSCEMPYENSFRLHAPSNLSLTQRYIDRRNFQMPSLKPLSPTPTLLKTKQFYLRTFRSGNNPSQTRYSSQNSSKGTIEATQRIVMAQQSVQKSKGMLERIIGYQPVLKTRTPNTKQIDVKNYSLLMKPSKI</sequence>
<name>A0A8J8NUT1_HALGN</name>
<dbReference type="Proteomes" id="UP000785679">
    <property type="component" value="Unassembled WGS sequence"/>
</dbReference>
<evidence type="ECO:0000313" key="3">
    <source>
        <dbReference type="Proteomes" id="UP000785679"/>
    </source>
</evidence>
<evidence type="ECO:0000256" key="1">
    <source>
        <dbReference type="SAM" id="MobiDB-lite"/>
    </source>
</evidence>
<gene>
    <name evidence="2" type="ORF">FGO68_gene2117</name>
</gene>
<feature type="region of interest" description="Disordered" evidence="1">
    <location>
        <begin position="510"/>
        <end position="529"/>
    </location>
</feature>
<proteinExistence type="predicted"/>
<comment type="caution">
    <text evidence="2">The sequence shown here is derived from an EMBL/GenBank/DDBJ whole genome shotgun (WGS) entry which is preliminary data.</text>
</comment>
<protein>
    <submittedName>
        <fullName evidence="2">Uncharacterized protein</fullName>
    </submittedName>
</protein>
<dbReference type="EMBL" id="RRYP01007306">
    <property type="protein sequence ID" value="TNV80589.1"/>
    <property type="molecule type" value="Genomic_DNA"/>
</dbReference>
<accession>A0A8J8NUT1</accession>